<organism evidence="1 2">
    <name type="scientific">Sandaracinomonas limnophila</name>
    <dbReference type="NCBI Taxonomy" id="1862386"/>
    <lineage>
        <taxon>Bacteria</taxon>
        <taxon>Pseudomonadati</taxon>
        <taxon>Bacteroidota</taxon>
        <taxon>Cytophagia</taxon>
        <taxon>Cytophagales</taxon>
        <taxon>Flectobacillaceae</taxon>
        <taxon>Sandaracinomonas</taxon>
    </lineage>
</organism>
<dbReference type="Proteomes" id="UP000282832">
    <property type="component" value="Unassembled WGS sequence"/>
</dbReference>
<keyword evidence="2" id="KW-1185">Reference proteome</keyword>
<proteinExistence type="predicted"/>
<protein>
    <submittedName>
        <fullName evidence="1">Uncharacterized protein</fullName>
    </submittedName>
</protein>
<gene>
    <name evidence="1" type="ORF">EOJ36_06740</name>
</gene>
<dbReference type="OrthoDB" id="965767at2"/>
<dbReference type="EMBL" id="SACY01000003">
    <property type="protein sequence ID" value="RVU24705.1"/>
    <property type="molecule type" value="Genomic_DNA"/>
</dbReference>
<dbReference type="RefSeq" id="WP_127803668.1">
    <property type="nucleotide sequence ID" value="NZ_SACY01000003.1"/>
</dbReference>
<dbReference type="AlphaFoldDB" id="A0A437PR21"/>
<accession>A0A437PR21</accession>
<name>A0A437PR21_9BACT</name>
<sequence>MTYIPTSLSILKTELSGNLIGIAIQKLPKRSIFQSIGDYFSSKSGNERISFLLVSDQHILSIHTRGNEILEKLEIPKTHISKIQTWNKSSHEPQQLDIQIVTETPGKKEGQTIHKTFDFELFPAFLGTNTSKIEVLSEIVEVKNQFNQLIEYFTNWGK</sequence>
<evidence type="ECO:0000313" key="2">
    <source>
        <dbReference type="Proteomes" id="UP000282832"/>
    </source>
</evidence>
<comment type="caution">
    <text evidence="1">The sequence shown here is derived from an EMBL/GenBank/DDBJ whole genome shotgun (WGS) entry which is preliminary data.</text>
</comment>
<evidence type="ECO:0000313" key="1">
    <source>
        <dbReference type="EMBL" id="RVU24705.1"/>
    </source>
</evidence>
<reference evidence="1 2" key="1">
    <citation type="submission" date="2019-01" db="EMBL/GenBank/DDBJ databases">
        <authorList>
            <person name="Chen W.-M."/>
        </authorList>
    </citation>
    <scope>NUCLEOTIDE SEQUENCE [LARGE SCALE GENOMIC DNA]</scope>
    <source>
        <strain evidence="1 2">FSY-15</strain>
    </source>
</reference>